<feature type="compositionally biased region" description="Polar residues" evidence="1">
    <location>
        <begin position="25"/>
        <end position="34"/>
    </location>
</feature>
<gene>
    <name evidence="3" type="ORF">UU82_C0041G0005</name>
</gene>
<name>A0A0G0XDY8_9BACT</name>
<dbReference type="InterPro" id="IPR013087">
    <property type="entry name" value="Znf_C2H2_type"/>
</dbReference>
<comment type="caution">
    <text evidence="3">The sequence shown here is derived from an EMBL/GenBank/DDBJ whole genome shotgun (WGS) entry which is preliminary data.</text>
</comment>
<feature type="region of interest" description="Disordered" evidence="1">
    <location>
        <begin position="20"/>
        <end position="42"/>
    </location>
</feature>
<evidence type="ECO:0000313" key="3">
    <source>
        <dbReference type="EMBL" id="KKS23084.1"/>
    </source>
</evidence>
<protein>
    <recommendedName>
        <fullName evidence="2">C2H2-type domain-containing protein</fullName>
    </recommendedName>
</protein>
<evidence type="ECO:0000256" key="1">
    <source>
        <dbReference type="SAM" id="MobiDB-lite"/>
    </source>
</evidence>
<dbReference type="PROSITE" id="PS00028">
    <property type="entry name" value="ZINC_FINGER_C2H2_1"/>
    <property type="match status" value="1"/>
</dbReference>
<feature type="domain" description="C2H2-type" evidence="2">
    <location>
        <begin position="245"/>
        <end position="269"/>
    </location>
</feature>
<dbReference type="SUPFAM" id="SSF52980">
    <property type="entry name" value="Restriction endonuclease-like"/>
    <property type="match status" value="1"/>
</dbReference>
<dbReference type="InterPro" id="IPR011335">
    <property type="entry name" value="Restrct_endonuc-II-like"/>
</dbReference>
<dbReference type="Proteomes" id="UP000033949">
    <property type="component" value="Unassembled WGS sequence"/>
</dbReference>
<dbReference type="AlphaFoldDB" id="A0A0G0XDY8"/>
<dbReference type="Gene3D" id="3.90.320.10">
    <property type="match status" value="1"/>
</dbReference>
<dbReference type="InterPro" id="IPR011604">
    <property type="entry name" value="PDDEXK-like_dom_sf"/>
</dbReference>
<accession>A0A0G0XDY8</accession>
<proteinExistence type="predicted"/>
<dbReference type="PROSITE" id="PS50157">
    <property type="entry name" value="ZINC_FINGER_C2H2_2"/>
    <property type="match status" value="1"/>
</dbReference>
<sequence length="602" mass="69366">MTNIIKNAVIYITDSELNPKKSESSEILTPQGRDTTPLDKGEMPKAEGVVFENSKKELPRTKGNKNELLKNGEKLFLLFSKNNQQDKNNQKNSSSDVKTNHGIINVIHNNNYFFDNNTLNPQAKMADSEPNIINLQSTTPLNNGPINIEATNTVPKSEDISATLKICESNNVGKLNLIQSNNTPREDILSRNILETPLDKGEMPKAEGVEPIRNARGAELCPYCLSINFVKRGVRKNKNQVVQLYLCRNEECGRTFTAQDIKGKHFPLHLIIESMSYYNLGFSLEETCRIIKKKFGVAPLSATLSDWINEYKPLCRYERLRPYAIKMFRPKDTIEVVTMAHRQLYRFRYHRAKTILMLEEFKNRVLSPLKNYLDSVSSETPHQYFQAGERMSEIKSKFDKADMIVRSKSNFANRLTAFVLQSIPDNKQRHEELQRFMLANDSCTVATEAPVYIRREDIEHMENELKFKISDDGMIQMKGDKQLRKMPKLLTGHIDLVQIRNGLIYLLDYKPNASKEKPIEQLTWYALAMSRLTGLRIFNFVCGWFDEKDYYQFYPLHVVKKIGEKKGRRRKIHFRSGEVAEIPKKNELVIVRNRGPDSDKGG</sequence>
<reference evidence="3 4" key="1">
    <citation type="journal article" date="2015" name="Nature">
        <title>rRNA introns, odd ribosomes, and small enigmatic genomes across a large radiation of phyla.</title>
        <authorList>
            <person name="Brown C.T."/>
            <person name="Hug L.A."/>
            <person name="Thomas B.C."/>
            <person name="Sharon I."/>
            <person name="Castelle C.J."/>
            <person name="Singh A."/>
            <person name="Wilkins M.J."/>
            <person name="Williams K.H."/>
            <person name="Banfield J.F."/>
        </authorList>
    </citation>
    <scope>NUCLEOTIDE SEQUENCE [LARGE SCALE GENOMIC DNA]</scope>
</reference>
<evidence type="ECO:0000313" key="4">
    <source>
        <dbReference type="Proteomes" id="UP000033949"/>
    </source>
</evidence>
<organism evidence="3 4">
    <name type="scientific">Candidatus Nomurabacteria bacterium GW2011_GWC2_41_8</name>
    <dbReference type="NCBI Taxonomy" id="1618755"/>
    <lineage>
        <taxon>Bacteria</taxon>
        <taxon>Candidatus Nomuraibacteriota</taxon>
    </lineage>
</organism>
<dbReference type="EMBL" id="LCCC01000041">
    <property type="protein sequence ID" value="KKS23084.1"/>
    <property type="molecule type" value="Genomic_DNA"/>
</dbReference>
<evidence type="ECO:0000259" key="2">
    <source>
        <dbReference type="PROSITE" id="PS50157"/>
    </source>
</evidence>